<accession>A0A8C8DUF8</accession>
<sequence>MIFVHKNIKALLDSDLNETSKNIFRPKSIHYLFSDGKEMAEEYDLKTDKLIMRKWRHKSPLGAQSPWQVEVGEPLVNTPGSQDSDIIRESCSNVGYFFFLKDTKSSFQWRIRNLAYQKDVFSVFVEPSERCVVIKTSNKKYFKKFCIPDLDRCRLPLESAALSFTHANNTLIVKMYDNEKCLLLFQYKKGTTEGDCKAQ</sequence>
<dbReference type="PANTHER" id="PTHR31921:SF1">
    <property type="entry name" value="PROTEIN DPCD"/>
    <property type="match status" value="1"/>
</dbReference>
<proteinExistence type="inferred from homology"/>
<organism evidence="3 4">
    <name type="scientific">Oryzias sinensis</name>
    <name type="common">Chinese medaka</name>
    <dbReference type="NCBI Taxonomy" id="183150"/>
    <lineage>
        <taxon>Eukaryota</taxon>
        <taxon>Metazoa</taxon>
        <taxon>Chordata</taxon>
        <taxon>Craniata</taxon>
        <taxon>Vertebrata</taxon>
        <taxon>Euteleostomi</taxon>
        <taxon>Actinopterygii</taxon>
        <taxon>Neopterygii</taxon>
        <taxon>Teleostei</taxon>
        <taxon>Neoteleostei</taxon>
        <taxon>Acanthomorphata</taxon>
        <taxon>Ovalentaria</taxon>
        <taxon>Atherinomorphae</taxon>
        <taxon>Beloniformes</taxon>
        <taxon>Adrianichthyidae</taxon>
        <taxon>Oryziinae</taxon>
        <taxon>Oryzias</taxon>
    </lineage>
</organism>
<dbReference type="Pfam" id="PF14913">
    <property type="entry name" value="DPCD"/>
    <property type="match status" value="1"/>
</dbReference>
<evidence type="ECO:0000256" key="2">
    <source>
        <dbReference type="ARBA" id="ARBA00020330"/>
    </source>
</evidence>
<evidence type="ECO:0000313" key="3">
    <source>
        <dbReference type="Ensembl" id="ENSOSIP00000031159.1"/>
    </source>
</evidence>
<reference evidence="3" key="1">
    <citation type="submission" date="2025-08" db="UniProtKB">
        <authorList>
            <consortium name="Ensembl"/>
        </authorList>
    </citation>
    <scope>IDENTIFICATION</scope>
</reference>
<dbReference type="Proteomes" id="UP000694383">
    <property type="component" value="Unplaced"/>
</dbReference>
<dbReference type="PANTHER" id="PTHR31921">
    <property type="entry name" value="PROTEIN DPCD"/>
    <property type="match status" value="1"/>
</dbReference>
<dbReference type="InterPro" id="IPR026224">
    <property type="entry name" value="DPCD"/>
</dbReference>
<evidence type="ECO:0000256" key="1">
    <source>
        <dbReference type="ARBA" id="ARBA00010597"/>
    </source>
</evidence>
<dbReference type="PRINTS" id="PR02065">
    <property type="entry name" value="PROTEINDPCD"/>
</dbReference>
<protein>
    <recommendedName>
        <fullName evidence="2">Protein DPCD</fullName>
    </recommendedName>
</protein>
<dbReference type="Ensembl" id="ENSOSIT00000032845.1">
    <property type="protein sequence ID" value="ENSOSIP00000031159.1"/>
    <property type="gene ID" value="ENSOSIG00000015989.1"/>
</dbReference>
<dbReference type="AlphaFoldDB" id="A0A8C8DUF8"/>
<evidence type="ECO:0000313" key="4">
    <source>
        <dbReference type="Proteomes" id="UP000694383"/>
    </source>
</evidence>
<dbReference type="GeneTree" id="ENSGT00390000014031"/>
<reference evidence="3" key="2">
    <citation type="submission" date="2025-09" db="UniProtKB">
        <authorList>
            <consortium name="Ensembl"/>
        </authorList>
    </citation>
    <scope>IDENTIFICATION</scope>
</reference>
<keyword evidence="4" id="KW-1185">Reference proteome</keyword>
<comment type="similarity">
    <text evidence="1">Belongs to the DPCD family.</text>
</comment>
<name>A0A8C8DUF8_9TELE</name>